<evidence type="ECO:0000256" key="3">
    <source>
        <dbReference type="ARBA" id="ARBA00022490"/>
    </source>
</evidence>
<organism evidence="12 13">
    <name type="scientific">Terrihalobacillus insolitus</name>
    <dbReference type="NCBI Taxonomy" id="2950438"/>
    <lineage>
        <taxon>Bacteria</taxon>
        <taxon>Bacillati</taxon>
        <taxon>Bacillota</taxon>
        <taxon>Bacilli</taxon>
        <taxon>Bacillales</taxon>
        <taxon>Bacillaceae</taxon>
        <taxon>Terrihalobacillus</taxon>
    </lineage>
</organism>
<protein>
    <recommendedName>
        <fullName evidence="10">Glycine--tRNA ligase beta subunit</fullName>
        <ecNumber evidence="10">6.1.1.14</ecNumber>
    </recommendedName>
    <alternativeName>
        <fullName evidence="10">Glycyl-tRNA synthetase beta subunit</fullName>
        <shortName evidence="10">GlyRS</shortName>
    </alternativeName>
</protein>
<evidence type="ECO:0000256" key="6">
    <source>
        <dbReference type="ARBA" id="ARBA00022840"/>
    </source>
</evidence>
<comment type="similarity">
    <text evidence="2 10">Belongs to the class-II aminoacyl-tRNA synthetase family.</text>
</comment>
<dbReference type="InterPro" id="IPR006194">
    <property type="entry name" value="Gly-tRNA-synth_heterodimer"/>
</dbReference>
<reference evidence="12" key="1">
    <citation type="submission" date="2022-06" db="EMBL/GenBank/DDBJ databases">
        <title>Aquibacillus sp. a new bacterium isolated from soil saline samples.</title>
        <authorList>
            <person name="Galisteo C."/>
            <person name="De La Haba R."/>
            <person name="Sanchez-Porro C."/>
            <person name="Ventosa A."/>
        </authorList>
    </citation>
    <scope>NUCLEOTIDE SEQUENCE</scope>
    <source>
        <strain evidence="12">3ASR75-11</strain>
    </source>
</reference>
<dbReference type="EMBL" id="JAMQKB010000009">
    <property type="protein sequence ID" value="MDC3424942.1"/>
    <property type="molecule type" value="Genomic_DNA"/>
</dbReference>
<dbReference type="Pfam" id="PF05746">
    <property type="entry name" value="DALR_1"/>
    <property type="match status" value="1"/>
</dbReference>
<keyword evidence="3 10" id="KW-0963">Cytoplasm</keyword>
<name>A0A9X4AM12_9BACI</name>
<dbReference type="InterPro" id="IPR008909">
    <property type="entry name" value="DALR_anticod-bd"/>
</dbReference>
<dbReference type="NCBIfam" id="TIGR00211">
    <property type="entry name" value="glyS"/>
    <property type="match status" value="1"/>
</dbReference>
<dbReference type="GO" id="GO:0005829">
    <property type="term" value="C:cytosol"/>
    <property type="evidence" value="ECO:0007669"/>
    <property type="project" value="TreeGrafter"/>
</dbReference>
<keyword evidence="13" id="KW-1185">Reference proteome</keyword>
<evidence type="ECO:0000256" key="5">
    <source>
        <dbReference type="ARBA" id="ARBA00022741"/>
    </source>
</evidence>
<keyword evidence="4 10" id="KW-0436">Ligase</keyword>
<accession>A0A9X4AM12</accession>
<dbReference type="GO" id="GO:0006420">
    <property type="term" value="P:arginyl-tRNA aminoacylation"/>
    <property type="evidence" value="ECO:0007669"/>
    <property type="project" value="InterPro"/>
</dbReference>
<keyword evidence="8 10" id="KW-0030">Aminoacyl-tRNA synthetase</keyword>
<dbReference type="GO" id="GO:0004820">
    <property type="term" value="F:glycine-tRNA ligase activity"/>
    <property type="evidence" value="ECO:0007669"/>
    <property type="project" value="UniProtKB-UniRule"/>
</dbReference>
<sequence length="695" mass="79580">MTTNHALLEIGLEEMPSRFIDDAKQQLKERTIDWLNSLRIPFEDIESYGTPRRLAVLVKDVAEKQPDIEEEVKGPSKKIAVDDDGNWTKAAIGFTKGQGKSVDDLYLKEIKGLEYLFVNKYIAGKKTAELLSGWKEIVLGLQFPKNMRWGDLNVRYIRPIRWVTALYGNEVIPLEIAGIVASDQTYGHRFLGKRISLKNPLAYKDALLQQFVVVDSSEREHMIVDGIKELEHNKGWTIPIDQNLLNEVTNLVEYPTVFSGGFSEEFLSVPEEALVTSMKEHQRYFPVRSKKGELLPYFVGIRNGNKEHLDVVAKGNEKVLRARLSDAQFFYQEDQKQSIEKNMEKLNRVVFQEELGTVHDKMKRVVRLTEQLAQHLNVKEETKENARRAAAISKFDLVTNMVNEFTDLQGIMGEKYALLFGENVTTAKAINEHYMPRNAHDSLPETTEGAIVSIADKLDTIIGCLSIGIVPTGSQDPHGLRRQAIGILQILKQQKWNISVEALVEASLSIYQQLGIANREKQEIRKDSYEFFYMRAVYIMREDGIDPDVAKAVLYNGIGHFAFALEKAYVLMDKRQDKTFKSTQEALVRVLNITSEVLDREVDPELFENTFEKNLFQSFTNLLEPYEAALSSFHATRALEALAMMEEPIHQFFDHTMVMADDHKVKENRLSLLSCIAKRIYQFADLTKIEWKQQF</sequence>
<evidence type="ECO:0000256" key="8">
    <source>
        <dbReference type="ARBA" id="ARBA00023146"/>
    </source>
</evidence>
<dbReference type="EC" id="6.1.1.14" evidence="10"/>
<dbReference type="RefSeq" id="WP_272436748.1">
    <property type="nucleotide sequence ID" value="NZ_JAMQKB010000009.1"/>
</dbReference>
<dbReference type="Pfam" id="PF02092">
    <property type="entry name" value="tRNA_synt_2f"/>
    <property type="match status" value="1"/>
</dbReference>
<evidence type="ECO:0000256" key="9">
    <source>
        <dbReference type="ARBA" id="ARBA00047937"/>
    </source>
</evidence>
<comment type="subunit">
    <text evidence="10">Tetramer of two alpha and two beta subunits.</text>
</comment>
<dbReference type="GO" id="GO:0006426">
    <property type="term" value="P:glycyl-tRNA aminoacylation"/>
    <property type="evidence" value="ECO:0007669"/>
    <property type="project" value="UniProtKB-UniRule"/>
</dbReference>
<evidence type="ECO:0000256" key="7">
    <source>
        <dbReference type="ARBA" id="ARBA00022917"/>
    </source>
</evidence>
<proteinExistence type="inferred from homology"/>
<dbReference type="SUPFAM" id="SSF109604">
    <property type="entry name" value="HD-domain/PDEase-like"/>
    <property type="match status" value="1"/>
</dbReference>
<dbReference type="PROSITE" id="PS50861">
    <property type="entry name" value="AA_TRNA_LIGASE_II_GLYAB"/>
    <property type="match status" value="1"/>
</dbReference>
<dbReference type="PANTHER" id="PTHR30075:SF2">
    <property type="entry name" value="GLYCINE--TRNA LIGASE, CHLOROPLASTIC_MITOCHONDRIAL 2"/>
    <property type="match status" value="1"/>
</dbReference>
<comment type="caution">
    <text evidence="12">The sequence shown here is derived from an EMBL/GenBank/DDBJ whole genome shotgun (WGS) entry which is preliminary data.</text>
</comment>
<dbReference type="PANTHER" id="PTHR30075">
    <property type="entry name" value="GLYCYL-TRNA SYNTHETASE"/>
    <property type="match status" value="1"/>
</dbReference>
<evidence type="ECO:0000256" key="10">
    <source>
        <dbReference type="HAMAP-Rule" id="MF_00255"/>
    </source>
</evidence>
<comment type="catalytic activity">
    <reaction evidence="9 10">
        <text>tRNA(Gly) + glycine + ATP = glycyl-tRNA(Gly) + AMP + diphosphate</text>
        <dbReference type="Rhea" id="RHEA:16013"/>
        <dbReference type="Rhea" id="RHEA-COMP:9664"/>
        <dbReference type="Rhea" id="RHEA-COMP:9683"/>
        <dbReference type="ChEBI" id="CHEBI:30616"/>
        <dbReference type="ChEBI" id="CHEBI:33019"/>
        <dbReference type="ChEBI" id="CHEBI:57305"/>
        <dbReference type="ChEBI" id="CHEBI:78442"/>
        <dbReference type="ChEBI" id="CHEBI:78522"/>
        <dbReference type="ChEBI" id="CHEBI:456215"/>
        <dbReference type="EC" id="6.1.1.14"/>
    </reaction>
</comment>
<dbReference type="PRINTS" id="PR01045">
    <property type="entry name" value="TRNASYNTHGB"/>
</dbReference>
<evidence type="ECO:0000256" key="2">
    <source>
        <dbReference type="ARBA" id="ARBA00008226"/>
    </source>
</evidence>
<evidence type="ECO:0000313" key="13">
    <source>
        <dbReference type="Proteomes" id="UP001145050"/>
    </source>
</evidence>
<dbReference type="GO" id="GO:0005524">
    <property type="term" value="F:ATP binding"/>
    <property type="evidence" value="ECO:0007669"/>
    <property type="project" value="UniProtKB-UniRule"/>
</dbReference>
<dbReference type="GO" id="GO:0004814">
    <property type="term" value="F:arginine-tRNA ligase activity"/>
    <property type="evidence" value="ECO:0007669"/>
    <property type="project" value="InterPro"/>
</dbReference>
<evidence type="ECO:0000256" key="1">
    <source>
        <dbReference type="ARBA" id="ARBA00004496"/>
    </source>
</evidence>
<keyword evidence="5 10" id="KW-0547">Nucleotide-binding</keyword>
<evidence type="ECO:0000313" key="12">
    <source>
        <dbReference type="EMBL" id="MDC3424942.1"/>
    </source>
</evidence>
<evidence type="ECO:0000256" key="4">
    <source>
        <dbReference type="ARBA" id="ARBA00022598"/>
    </source>
</evidence>
<dbReference type="Proteomes" id="UP001145050">
    <property type="component" value="Unassembled WGS sequence"/>
</dbReference>
<feature type="domain" description="DALR anticodon binding" evidence="11">
    <location>
        <begin position="584"/>
        <end position="690"/>
    </location>
</feature>
<keyword evidence="7 10" id="KW-0648">Protein biosynthesis</keyword>
<keyword evidence="6 10" id="KW-0067">ATP-binding</keyword>
<evidence type="ECO:0000259" key="11">
    <source>
        <dbReference type="Pfam" id="PF05746"/>
    </source>
</evidence>
<dbReference type="AlphaFoldDB" id="A0A9X4AM12"/>
<dbReference type="InterPro" id="IPR015944">
    <property type="entry name" value="Gly-tRNA-synth_bsu"/>
</dbReference>
<dbReference type="HAMAP" id="MF_00255">
    <property type="entry name" value="Gly_tRNA_synth_beta"/>
    <property type="match status" value="1"/>
</dbReference>
<comment type="subcellular location">
    <subcellularLocation>
        <location evidence="1 10">Cytoplasm</location>
    </subcellularLocation>
</comment>
<gene>
    <name evidence="10 12" type="primary">glyS</name>
    <name evidence="12" type="ORF">NC797_10510</name>
</gene>